<dbReference type="Proteomes" id="UP000249499">
    <property type="component" value="Chromosome"/>
</dbReference>
<dbReference type="EMBL" id="CP117255">
    <property type="protein sequence ID" value="WFR96661.1"/>
    <property type="molecule type" value="Genomic_DNA"/>
</dbReference>
<dbReference type="RefSeq" id="WP_164498242.1">
    <property type="nucleotide sequence ID" value="NZ_CP117255.1"/>
</dbReference>
<evidence type="ECO:0000313" key="3">
    <source>
        <dbReference type="EMBL" id="WFR96661.1"/>
    </source>
</evidence>
<dbReference type="KEGG" id="rtu:PR017_05930"/>
<evidence type="ECO:0000256" key="2">
    <source>
        <dbReference type="SAM" id="MobiDB-lite"/>
    </source>
</evidence>
<keyword evidence="1" id="KW-0175">Coiled coil</keyword>
<evidence type="ECO:0000313" key="4">
    <source>
        <dbReference type="Proteomes" id="UP000249499"/>
    </source>
</evidence>
<evidence type="ECO:0000256" key="1">
    <source>
        <dbReference type="SAM" id="Coils"/>
    </source>
</evidence>
<feature type="coiled-coil region" evidence="1">
    <location>
        <begin position="6"/>
        <end position="33"/>
    </location>
</feature>
<sequence>MPNIDLDYLARQNDKILEELSVLRREVANLRATAGQSLEIDRRTDPRRPNGLSR</sequence>
<dbReference type="AlphaFoldDB" id="A0AAF1KAA8"/>
<protein>
    <submittedName>
        <fullName evidence="3">Uncharacterized protein</fullName>
    </submittedName>
</protein>
<organism evidence="3 4">
    <name type="scientific">Rhizobium tumorigenes</name>
    <dbReference type="NCBI Taxonomy" id="2041385"/>
    <lineage>
        <taxon>Bacteria</taxon>
        <taxon>Pseudomonadati</taxon>
        <taxon>Pseudomonadota</taxon>
        <taxon>Alphaproteobacteria</taxon>
        <taxon>Hyphomicrobiales</taxon>
        <taxon>Rhizobiaceae</taxon>
        <taxon>Rhizobium/Agrobacterium group</taxon>
        <taxon>Rhizobium</taxon>
    </lineage>
</organism>
<proteinExistence type="predicted"/>
<gene>
    <name evidence="3" type="ORF">PR017_05930</name>
</gene>
<feature type="compositionally biased region" description="Basic and acidic residues" evidence="2">
    <location>
        <begin position="39"/>
        <end position="48"/>
    </location>
</feature>
<reference evidence="4" key="2">
    <citation type="journal article" date="2023" name="MicrobiologyOpen">
        <title>Genomics of the tumorigenes clade of the family Rhizobiaceae and description of Rhizobium rhododendri sp. nov.</title>
        <authorList>
            <person name="Kuzmanovic N."/>
            <person name="diCenzo G.C."/>
            <person name="Bunk B."/>
            <person name="Sproeer C."/>
            <person name="Fruehling A."/>
            <person name="Neumann-Schaal M."/>
            <person name="Overmann J."/>
            <person name="Smalla K."/>
        </authorList>
    </citation>
    <scope>NUCLEOTIDE SEQUENCE [LARGE SCALE GENOMIC DNA]</scope>
    <source>
        <strain evidence="4">1078</strain>
    </source>
</reference>
<keyword evidence="4" id="KW-1185">Reference proteome</keyword>
<feature type="region of interest" description="Disordered" evidence="2">
    <location>
        <begin position="34"/>
        <end position="54"/>
    </location>
</feature>
<name>A0AAF1KAA8_9HYPH</name>
<reference evidence="3 4" key="1">
    <citation type="journal article" date="2018" name="Sci. Rep.">
        <title>Rhizobium tumorigenes sp. nov., a novel plant tumorigenic bacterium isolated from cane gall tumors on thornless blackberry.</title>
        <authorList>
            <person name="Kuzmanovi N."/>
            <person name="Smalla K."/>
            <person name="Gronow S."/>
            <person name="PuBawska J."/>
        </authorList>
    </citation>
    <scope>NUCLEOTIDE SEQUENCE [LARGE SCALE GENOMIC DNA]</scope>
    <source>
        <strain evidence="3 4">1078</strain>
    </source>
</reference>
<accession>A0AAF1KAA8</accession>